<dbReference type="EMBL" id="BMHB01000001">
    <property type="protein sequence ID" value="GGI10323.1"/>
    <property type="molecule type" value="Genomic_DNA"/>
</dbReference>
<gene>
    <name evidence="2" type="ORF">GCM10007380_02220</name>
</gene>
<sequence length="90" mass="10554">MFVFLLYVGLLIGLLIVYKEAIKRDVNNLGFQMIGYYVVSSLPFRLFWLPIPFGFLICLYFLSRPSLRYKKQKQLASLLGFIFFIVDAVF</sequence>
<feature type="transmembrane region" description="Helical" evidence="1">
    <location>
        <begin position="43"/>
        <end position="62"/>
    </location>
</feature>
<protein>
    <submittedName>
        <fullName evidence="2">Uncharacterized protein</fullName>
    </submittedName>
</protein>
<dbReference type="RefSeq" id="WP_088003533.1">
    <property type="nucleotide sequence ID" value="NZ_BMHB01000001.1"/>
</dbReference>
<evidence type="ECO:0000313" key="2">
    <source>
        <dbReference type="EMBL" id="GGI10323.1"/>
    </source>
</evidence>
<organism evidence="2 3">
    <name type="scientific">Gottfriedia solisilvae</name>
    <dbReference type="NCBI Taxonomy" id="1516104"/>
    <lineage>
        <taxon>Bacteria</taxon>
        <taxon>Bacillati</taxon>
        <taxon>Bacillota</taxon>
        <taxon>Bacilli</taxon>
        <taxon>Bacillales</taxon>
        <taxon>Bacillaceae</taxon>
        <taxon>Gottfriedia</taxon>
    </lineage>
</organism>
<keyword evidence="3" id="KW-1185">Reference proteome</keyword>
<evidence type="ECO:0000313" key="3">
    <source>
        <dbReference type="Proteomes" id="UP000626244"/>
    </source>
</evidence>
<keyword evidence="1" id="KW-1133">Transmembrane helix</keyword>
<accession>A0A8J3ADU5</accession>
<dbReference type="AlphaFoldDB" id="A0A8J3ADU5"/>
<evidence type="ECO:0000256" key="1">
    <source>
        <dbReference type="SAM" id="Phobius"/>
    </source>
</evidence>
<name>A0A8J3ADU5_9BACI</name>
<comment type="caution">
    <text evidence="2">The sequence shown here is derived from an EMBL/GenBank/DDBJ whole genome shotgun (WGS) entry which is preliminary data.</text>
</comment>
<keyword evidence="1" id="KW-0812">Transmembrane</keyword>
<proteinExistence type="predicted"/>
<keyword evidence="1" id="KW-0472">Membrane</keyword>
<reference evidence="3" key="1">
    <citation type="journal article" date="2019" name="Int. J. Syst. Evol. Microbiol.">
        <title>The Global Catalogue of Microorganisms (GCM) 10K type strain sequencing project: providing services to taxonomists for standard genome sequencing and annotation.</title>
        <authorList>
            <consortium name="The Broad Institute Genomics Platform"/>
            <consortium name="The Broad Institute Genome Sequencing Center for Infectious Disease"/>
            <person name="Wu L."/>
            <person name="Ma J."/>
        </authorList>
    </citation>
    <scope>NUCLEOTIDE SEQUENCE [LARGE SCALE GENOMIC DNA]</scope>
    <source>
        <strain evidence="3">CGMCC 1.14993</strain>
    </source>
</reference>
<dbReference type="Proteomes" id="UP000626244">
    <property type="component" value="Unassembled WGS sequence"/>
</dbReference>
<dbReference type="OrthoDB" id="2889113at2"/>